<evidence type="ECO:0000259" key="1">
    <source>
        <dbReference type="SMART" id="SM00960"/>
    </source>
</evidence>
<dbReference type="EMBL" id="FRAP01000005">
    <property type="protein sequence ID" value="SHK35620.1"/>
    <property type="molecule type" value="Genomic_DNA"/>
</dbReference>
<reference evidence="2 3" key="1">
    <citation type="submission" date="2016-11" db="EMBL/GenBank/DDBJ databases">
        <authorList>
            <person name="Jaros S."/>
            <person name="Januszkiewicz K."/>
            <person name="Wedrychowicz H."/>
        </authorList>
    </citation>
    <scope>NUCLEOTIDE SEQUENCE [LARGE SCALE GENOMIC DNA]</scope>
    <source>
        <strain evidence="2 3">DSM 43832</strain>
    </source>
</reference>
<evidence type="ECO:0000313" key="3">
    <source>
        <dbReference type="Proteomes" id="UP000184363"/>
    </source>
</evidence>
<evidence type="ECO:0000313" key="2">
    <source>
        <dbReference type="EMBL" id="SHK35620.1"/>
    </source>
</evidence>
<dbReference type="PANTHER" id="PTHR36222:SF1">
    <property type="entry name" value="SERINE PROTEASE INHIBITOR RV3364C"/>
    <property type="match status" value="1"/>
</dbReference>
<proteinExistence type="predicted"/>
<feature type="domain" description="Roadblock/LAMTOR2" evidence="1">
    <location>
        <begin position="12"/>
        <end position="102"/>
    </location>
</feature>
<name>A0A1M6RT56_PSETH</name>
<dbReference type="RefSeq" id="WP_073456468.1">
    <property type="nucleotide sequence ID" value="NZ_CALGVN010000013.1"/>
</dbReference>
<dbReference type="PANTHER" id="PTHR36222">
    <property type="entry name" value="SERINE PROTEASE INHIBITOR RV3364C"/>
    <property type="match status" value="1"/>
</dbReference>
<keyword evidence="3" id="KW-1185">Reference proteome</keyword>
<dbReference type="InterPro" id="IPR004942">
    <property type="entry name" value="Roadblock/LAMTOR2_dom"/>
</dbReference>
<dbReference type="SUPFAM" id="SSF103196">
    <property type="entry name" value="Roadblock/LC7 domain"/>
    <property type="match status" value="1"/>
</dbReference>
<dbReference type="Pfam" id="PF03259">
    <property type="entry name" value="Robl_LC7"/>
    <property type="match status" value="1"/>
</dbReference>
<dbReference type="STRING" id="1848.SAMN05443637_105143"/>
<dbReference type="Gene3D" id="3.30.450.30">
    <property type="entry name" value="Dynein light chain 2a, cytoplasmic"/>
    <property type="match status" value="1"/>
</dbReference>
<dbReference type="InterPro" id="IPR053141">
    <property type="entry name" value="Mycobact_SerProt_Inhib_Rv3364c"/>
</dbReference>
<dbReference type="OrthoDB" id="5187023at2"/>
<sequence length="140" mass="14623">MTTPRTQPSDLGWAITKFTRDTPGVAHAIVVSADGLLLTASDRLPRDRADQLAAVASGLVSLTQGAARCFEAGQVRETMVVMDGGTVLLMSISDGSSLAVLASRDCDLGLVGFEMANLVGRLGALLTPELRSELQGTMGY</sequence>
<dbReference type="SMART" id="SM00960">
    <property type="entry name" value="Robl_LC7"/>
    <property type="match status" value="1"/>
</dbReference>
<dbReference type="AlphaFoldDB" id="A0A1M6RT56"/>
<protein>
    <recommendedName>
        <fullName evidence="1">Roadblock/LAMTOR2 domain-containing protein</fullName>
    </recommendedName>
</protein>
<organism evidence="2 3">
    <name type="scientific">Pseudonocardia thermophila</name>
    <dbReference type="NCBI Taxonomy" id="1848"/>
    <lineage>
        <taxon>Bacteria</taxon>
        <taxon>Bacillati</taxon>
        <taxon>Actinomycetota</taxon>
        <taxon>Actinomycetes</taxon>
        <taxon>Pseudonocardiales</taxon>
        <taxon>Pseudonocardiaceae</taxon>
        <taxon>Pseudonocardia</taxon>
    </lineage>
</organism>
<accession>A0A1M6RT56</accession>
<gene>
    <name evidence="2" type="ORF">SAMN05443637_105143</name>
</gene>
<dbReference type="Proteomes" id="UP000184363">
    <property type="component" value="Unassembled WGS sequence"/>
</dbReference>